<dbReference type="KEGG" id="lak:106176929"/>
<comment type="similarity">
    <text evidence="1">Belongs to the BTG family.</text>
</comment>
<dbReference type="OrthoDB" id="19928at2759"/>
<dbReference type="SUPFAM" id="SSF160696">
    <property type="entry name" value="BTG domain-like"/>
    <property type="match status" value="1"/>
</dbReference>
<feature type="domain" description="Anti-proliferative protein" evidence="3">
    <location>
        <begin position="1"/>
        <end position="108"/>
    </location>
</feature>
<dbReference type="RefSeq" id="XP_013414976.1">
    <property type="nucleotide sequence ID" value="XM_013559522.2"/>
</dbReference>
<gene>
    <name evidence="5" type="primary">LOC106176929</name>
</gene>
<reference evidence="5" key="1">
    <citation type="submission" date="2025-08" db="UniProtKB">
        <authorList>
            <consortium name="RefSeq"/>
        </authorList>
    </citation>
    <scope>IDENTIFICATION</scope>
    <source>
        <tissue evidence="5">Gonads</tissue>
    </source>
</reference>
<dbReference type="GO" id="GO:0005737">
    <property type="term" value="C:cytoplasm"/>
    <property type="evidence" value="ECO:0007669"/>
    <property type="project" value="TreeGrafter"/>
</dbReference>
<dbReference type="SMART" id="SM00099">
    <property type="entry name" value="btg1"/>
    <property type="match status" value="1"/>
</dbReference>
<dbReference type="PRINTS" id="PR00310">
    <property type="entry name" value="ANTIPRLFBTG1"/>
</dbReference>
<dbReference type="InterPro" id="IPR033332">
    <property type="entry name" value="BTG"/>
</dbReference>
<evidence type="ECO:0000256" key="1">
    <source>
        <dbReference type="ARBA" id="ARBA00007989"/>
    </source>
</evidence>
<dbReference type="AlphaFoldDB" id="A0A1S3JY48"/>
<proteinExistence type="inferred from homology"/>
<protein>
    <submittedName>
        <fullName evidence="5">Protein BTG2</fullName>
    </submittedName>
</protein>
<dbReference type="InterPro" id="IPR002087">
    <property type="entry name" value="Anti_prolifrtn"/>
</dbReference>
<keyword evidence="4" id="KW-1185">Reference proteome</keyword>
<dbReference type="InterPro" id="IPR036054">
    <property type="entry name" value="BTG-like_sf"/>
</dbReference>
<dbReference type="Proteomes" id="UP000085678">
    <property type="component" value="Unplaced"/>
</dbReference>
<dbReference type="STRING" id="7574.A0A1S3JY48"/>
<feature type="compositionally biased region" description="Polar residues" evidence="2">
    <location>
        <begin position="122"/>
        <end position="142"/>
    </location>
</feature>
<organism evidence="4 5">
    <name type="scientific">Lingula anatina</name>
    <name type="common">Brachiopod</name>
    <name type="synonym">Lingula unguis</name>
    <dbReference type="NCBI Taxonomy" id="7574"/>
    <lineage>
        <taxon>Eukaryota</taxon>
        <taxon>Metazoa</taxon>
        <taxon>Spiralia</taxon>
        <taxon>Lophotrochozoa</taxon>
        <taxon>Brachiopoda</taxon>
        <taxon>Linguliformea</taxon>
        <taxon>Lingulata</taxon>
        <taxon>Lingulida</taxon>
        <taxon>Linguloidea</taxon>
        <taxon>Lingulidae</taxon>
        <taxon>Lingula</taxon>
    </lineage>
</organism>
<evidence type="ECO:0000256" key="2">
    <source>
        <dbReference type="SAM" id="MobiDB-lite"/>
    </source>
</evidence>
<evidence type="ECO:0000313" key="4">
    <source>
        <dbReference type="Proteomes" id="UP000085678"/>
    </source>
</evidence>
<dbReference type="GO" id="GO:0008285">
    <property type="term" value="P:negative regulation of cell population proliferation"/>
    <property type="evidence" value="ECO:0007669"/>
    <property type="project" value="TreeGrafter"/>
</dbReference>
<dbReference type="Gene3D" id="3.90.640.90">
    <property type="entry name" value="Anti-proliferative protein, N-terminal domain"/>
    <property type="match status" value="1"/>
</dbReference>
<accession>A0A1S3JY48</accession>
<dbReference type="PANTHER" id="PTHR22978">
    <property type="entry name" value="B-CELL TRANSLOCATION GENE"/>
    <property type="match status" value="1"/>
</dbReference>
<dbReference type="PANTHER" id="PTHR22978:SF22">
    <property type="entry name" value="BTG FAMILY PROTEIN"/>
    <property type="match status" value="1"/>
</dbReference>
<sequence length="213" mass="23737">MKNELGCAVDFLTNFVRKNADVSTNQTEVFSRTLLKLLKNHYQNHWFPAKPTKGSAYRCIRINGQMDPLVHQAGADCELTGEKLRSVFPSELTLWVDPGEVSYRIGEEGSIGVCYEEEKPQVESQPTASPSASPVPNSTASPARSPIPEFQSLAMDYSGNFYSPNMTSGWDTYAPWSCRDQYNRNYSTSSPLNFNMDFANSSFSRQLAGFVSS</sequence>
<dbReference type="OMA" id="RFEDHWD"/>
<name>A0A1S3JY48_LINAN</name>
<dbReference type="GO" id="GO:0005634">
    <property type="term" value="C:nucleus"/>
    <property type="evidence" value="ECO:0007669"/>
    <property type="project" value="TreeGrafter"/>
</dbReference>
<dbReference type="InParanoid" id="A0A1S3JY48"/>
<evidence type="ECO:0000259" key="3">
    <source>
        <dbReference type="SMART" id="SM00099"/>
    </source>
</evidence>
<evidence type="ECO:0000313" key="5">
    <source>
        <dbReference type="RefSeq" id="XP_013414976.1"/>
    </source>
</evidence>
<feature type="region of interest" description="Disordered" evidence="2">
    <location>
        <begin position="118"/>
        <end position="146"/>
    </location>
</feature>
<dbReference type="GeneID" id="106176929"/>
<dbReference type="Pfam" id="PF07742">
    <property type="entry name" value="BTG"/>
    <property type="match status" value="1"/>
</dbReference>